<dbReference type="Proteomes" id="UP000006377">
    <property type="component" value="Chromosome"/>
</dbReference>
<dbReference type="eggNOG" id="COG5468">
    <property type="taxonomic scope" value="Bacteria"/>
</dbReference>
<gene>
    <name evidence="1" type="ordered locus">Plav_1279</name>
</gene>
<dbReference type="HOGENOM" id="CLU_117986_0_0_5"/>
<dbReference type="GO" id="GO:0019867">
    <property type="term" value="C:outer membrane"/>
    <property type="evidence" value="ECO:0007669"/>
    <property type="project" value="InterPro"/>
</dbReference>
<dbReference type="AlphaFoldDB" id="A7HSL6"/>
<keyword evidence="2" id="KW-1185">Reference proteome</keyword>
<dbReference type="InterPro" id="IPR007485">
    <property type="entry name" value="LPS_assembly_LptE"/>
</dbReference>
<accession>A7HSL6</accession>
<dbReference type="KEGG" id="pla:Plav_1279"/>
<reference evidence="1 2" key="1">
    <citation type="journal article" date="2011" name="Stand. Genomic Sci.">
        <title>Complete genome sequence of Parvibaculum lavamentivorans type strain (DS-1(T)).</title>
        <authorList>
            <person name="Schleheck D."/>
            <person name="Weiss M."/>
            <person name="Pitluck S."/>
            <person name="Bruce D."/>
            <person name="Land M.L."/>
            <person name="Han S."/>
            <person name="Saunders E."/>
            <person name="Tapia R."/>
            <person name="Detter C."/>
            <person name="Brettin T."/>
            <person name="Han J."/>
            <person name="Woyke T."/>
            <person name="Goodwin L."/>
            <person name="Pennacchio L."/>
            <person name="Nolan M."/>
            <person name="Cook A.M."/>
            <person name="Kjelleberg S."/>
            <person name="Thomas T."/>
        </authorList>
    </citation>
    <scope>NUCLEOTIDE SEQUENCE [LARGE SCALE GENOMIC DNA]</scope>
    <source>
        <strain evidence="2">DS-1 / DSM 13023 / NCIMB 13966</strain>
    </source>
</reference>
<evidence type="ECO:0000313" key="1">
    <source>
        <dbReference type="EMBL" id="ABS62899.1"/>
    </source>
</evidence>
<name>A7HSL6_PARL1</name>
<protein>
    <recommendedName>
        <fullName evidence="3">LPS-assembly lipoprotein</fullName>
    </recommendedName>
</protein>
<evidence type="ECO:0008006" key="3">
    <source>
        <dbReference type="Google" id="ProtNLM"/>
    </source>
</evidence>
<evidence type="ECO:0000313" key="2">
    <source>
        <dbReference type="Proteomes" id="UP000006377"/>
    </source>
</evidence>
<sequence>MFDGSRVRLGALLLALPFMSLPLGGCGFTPLYAESQSVAVASDLSMLDVAAPENTFGRELKYGLLDRLSSSGNPPANPAYRVILSPRSYEQNVAVEQDAEVTRKTLVVVVNFRLVDTETNKTVLRSVSRSRSSYNRVSSEFANITAARATESQLAEVIAQDIKLQLSIYFDRQARAGG</sequence>
<dbReference type="EMBL" id="CP000774">
    <property type="protein sequence ID" value="ABS62899.1"/>
    <property type="molecule type" value="Genomic_DNA"/>
</dbReference>
<dbReference type="STRING" id="402881.Plav_1279"/>
<organism evidence="1 2">
    <name type="scientific">Parvibaculum lavamentivorans (strain DS-1 / DSM 13023 / NCIMB 13966)</name>
    <dbReference type="NCBI Taxonomy" id="402881"/>
    <lineage>
        <taxon>Bacteria</taxon>
        <taxon>Pseudomonadati</taxon>
        <taxon>Pseudomonadota</taxon>
        <taxon>Alphaproteobacteria</taxon>
        <taxon>Hyphomicrobiales</taxon>
        <taxon>Parvibaculaceae</taxon>
        <taxon>Parvibaculum</taxon>
    </lineage>
</organism>
<dbReference type="RefSeq" id="WP_012110173.1">
    <property type="nucleotide sequence ID" value="NC_009719.1"/>
</dbReference>
<dbReference type="Gene3D" id="3.30.160.150">
    <property type="entry name" value="Lipoprotein like domain"/>
    <property type="match status" value="1"/>
</dbReference>
<dbReference type="GO" id="GO:0043165">
    <property type="term" value="P:Gram-negative-bacterium-type cell outer membrane assembly"/>
    <property type="evidence" value="ECO:0007669"/>
    <property type="project" value="InterPro"/>
</dbReference>
<dbReference type="Pfam" id="PF04390">
    <property type="entry name" value="LptE"/>
    <property type="match status" value="1"/>
</dbReference>
<proteinExistence type="predicted"/>